<keyword evidence="9" id="KW-1185">Reference proteome</keyword>
<dbReference type="Gene3D" id="4.10.240.10">
    <property type="entry name" value="Zn(2)-C6 fungal-type DNA-binding domain"/>
    <property type="match status" value="1"/>
</dbReference>
<gene>
    <name evidence="8" type="ORF">PRZ48_008594</name>
</gene>
<evidence type="ECO:0000256" key="5">
    <source>
        <dbReference type="ARBA" id="ARBA00023242"/>
    </source>
</evidence>
<dbReference type="PROSITE" id="PS50048">
    <property type="entry name" value="ZN2_CY6_FUNGAL_2"/>
    <property type="match status" value="1"/>
</dbReference>
<keyword evidence="4" id="KW-0804">Transcription</keyword>
<dbReference type="SUPFAM" id="SSF57701">
    <property type="entry name" value="Zn2/Cys6 DNA-binding domain"/>
    <property type="match status" value="1"/>
</dbReference>
<dbReference type="CDD" id="cd12148">
    <property type="entry name" value="fungal_TF_MHR"/>
    <property type="match status" value="1"/>
</dbReference>
<evidence type="ECO:0000256" key="1">
    <source>
        <dbReference type="ARBA" id="ARBA00004123"/>
    </source>
</evidence>
<accession>A0ABR0EFZ2</accession>
<dbReference type="InterPro" id="IPR036864">
    <property type="entry name" value="Zn2-C6_fun-type_DNA-bd_sf"/>
</dbReference>
<comment type="caution">
    <text evidence="8">The sequence shown here is derived from an EMBL/GenBank/DDBJ whole genome shotgun (WGS) entry which is preliminary data.</text>
</comment>
<dbReference type="CDD" id="cd00067">
    <property type="entry name" value="GAL4"/>
    <property type="match status" value="1"/>
</dbReference>
<comment type="subcellular location">
    <subcellularLocation>
        <location evidence="1">Nucleus</location>
    </subcellularLocation>
</comment>
<dbReference type="EMBL" id="JAXOVC010000006">
    <property type="protein sequence ID" value="KAK4500405.1"/>
    <property type="molecule type" value="Genomic_DNA"/>
</dbReference>
<evidence type="ECO:0000256" key="2">
    <source>
        <dbReference type="ARBA" id="ARBA00023015"/>
    </source>
</evidence>
<evidence type="ECO:0000313" key="8">
    <source>
        <dbReference type="EMBL" id="KAK4500405.1"/>
    </source>
</evidence>
<evidence type="ECO:0000256" key="6">
    <source>
        <dbReference type="SAM" id="MobiDB-lite"/>
    </source>
</evidence>
<organism evidence="8 9">
    <name type="scientific">Zasmidium cellare</name>
    <name type="common">Wine cellar mold</name>
    <name type="synonym">Racodium cellare</name>
    <dbReference type="NCBI Taxonomy" id="395010"/>
    <lineage>
        <taxon>Eukaryota</taxon>
        <taxon>Fungi</taxon>
        <taxon>Dikarya</taxon>
        <taxon>Ascomycota</taxon>
        <taxon>Pezizomycotina</taxon>
        <taxon>Dothideomycetes</taxon>
        <taxon>Dothideomycetidae</taxon>
        <taxon>Mycosphaerellales</taxon>
        <taxon>Mycosphaerellaceae</taxon>
        <taxon>Zasmidium</taxon>
    </lineage>
</organism>
<proteinExistence type="predicted"/>
<feature type="compositionally biased region" description="Polar residues" evidence="6">
    <location>
        <begin position="78"/>
        <end position="90"/>
    </location>
</feature>
<keyword evidence="3" id="KW-0238">DNA-binding</keyword>
<feature type="region of interest" description="Disordered" evidence="6">
    <location>
        <begin position="75"/>
        <end position="104"/>
    </location>
</feature>
<name>A0ABR0EFZ2_ZASCE</name>
<keyword evidence="2" id="KW-0805">Transcription regulation</keyword>
<dbReference type="Proteomes" id="UP001305779">
    <property type="component" value="Unassembled WGS sequence"/>
</dbReference>
<keyword evidence="5" id="KW-0539">Nucleus</keyword>
<evidence type="ECO:0000256" key="3">
    <source>
        <dbReference type="ARBA" id="ARBA00023125"/>
    </source>
</evidence>
<evidence type="ECO:0000259" key="7">
    <source>
        <dbReference type="PROSITE" id="PS50048"/>
    </source>
</evidence>
<dbReference type="InterPro" id="IPR051089">
    <property type="entry name" value="prtT"/>
</dbReference>
<dbReference type="PANTHER" id="PTHR31845:SF39">
    <property type="entry name" value="TRANSCRIPTION FACTOR PBCR-RELATED"/>
    <property type="match status" value="1"/>
</dbReference>
<evidence type="ECO:0000313" key="9">
    <source>
        <dbReference type="Proteomes" id="UP001305779"/>
    </source>
</evidence>
<reference evidence="8 9" key="1">
    <citation type="journal article" date="2023" name="G3 (Bethesda)">
        <title>A chromosome-level genome assembly of Zasmidium syzygii isolated from banana leaves.</title>
        <authorList>
            <person name="van Westerhoven A.C."/>
            <person name="Mehrabi R."/>
            <person name="Talebi R."/>
            <person name="Steentjes M.B.F."/>
            <person name="Corcolon B."/>
            <person name="Chong P.A."/>
            <person name="Kema G.H.J."/>
            <person name="Seidl M.F."/>
        </authorList>
    </citation>
    <scope>NUCLEOTIDE SEQUENCE [LARGE SCALE GENOMIC DNA]</scope>
    <source>
        <strain evidence="8 9">P124</strain>
    </source>
</reference>
<evidence type="ECO:0000256" key="4">
    <source>
        <dbReference type="ARBA" id="ARBA00023163"/>
    </source>
</evidence>
<dbReference type="InterPro" id="IPR001138">
    <property type="entry name" value="Zn2Cys6_DnaBD"/>
</dbReference>
<dbReference type="PROSITE" id="PS00463">
    <property type="entry name" value="ZN2_CY6_FUNGAL_1"/>
    <property type="match status" value="1"/>
</dbReference>
<dbReference type="PANTHER" id="PTHR31845">
    <property type="entry name" value="FINGER DOMAIN PROTEIN, PUTATIVE-RELATED"/>
    <property type="match status" value="1"/>
</dbReference>
<protein>
    <recommendedName>
        <fullName evidence="7">Zn(2)-C6 fungal-type domain-containing protein</fullName>
    </recommendedName>
</protein>
<feature type="domain" description="Zn(2)-C6 fungal-type" evidence="7">
    <location>
        <begin position="17"/>
        <end position="49"/>
    </location>
</feature>
<sequence>MTDTPAPAKPRPERRKACAACRDLKARCVPSVEDPDDTCERCWRAGKECMPAQSRRQRDRIADLENQVAELTKALREQNISLPDTNSPDSTVKRKRQKSTHDDDCDAVTSFSLPVMARTVDPATDAALAFLDECVPQSVQQEALDLYVKQMVPVYPVVPIDQSDLAGLREANPLVLLSVITFAAAGDLTEDVQSGLVERIMHVFAHNLIATGNRSLELVQALLIAGFWFRVRPGLQHATMCQLLHLATNDAIDLGIAGPQALRSPGAGPIKNFDTCSLNARRTWLACFVAKASLSSVTRRPDAVTWTPYHDECLMHLTTSSEVLPTDGQFCQIVSAEKLLYQIATCVGLCDPSTIWDPNAPTSKFMVSTLRQEIARWRIGLTGDPALNFYLHIAVAYLNEPILHTATNKLSFAVPPSPNKIQPEDFAALPVTVERFAALYALRDALHGALDVALELDTNTLLGVTSLSYIPRILYSLFVLIKLYIAVSAPGNTYGAVLDRGELRIEEYFTRMKPVARALRNANQSSFNSKILGAYVLFENWFNDYKAIIDDYQKNVTANAGPEIYYQSDSLFGQEELADFYKEPIFNDDLSLVGMQDQDLMSSIFSDQLPFPMPDLQSVWQGGLE</sequence>